<protein>
    <submittedName>
        <fullName evidence="2">Inorganic phosphate cotransporter</fullName>
    </submittedName>
</protein>
<keyword evidence="1" id="KW-1185">Reference proteome</keyword>
<accession>A0A7F5RIG9</accession>
<dbReference type="Proteomes" id="UP000192223">
    <property type="component" value="Unplaced"/>
</dbReference>
<reference evidence="2" key="1">
    <citation type="submission" date="2025-08" db="UniProtKB">
        <authorList>
            <consortium name="RefSeq"/>
        </authorList>
    </citation>
    <scope>IDENTIFICATION</scope>
    <source>
        <tissue evidence="2">Entire body</tissue>
    </source>
</reference>
<dbReference type="RefSeq" id="XP_025835794.1">
    <property type="nucleotide sequence ID" value="XM_025980009.1"/>
</dbReference>
<dbReference type="GeneID" id="112906208"/>
<proteinExistence type="predicted"/>
<name>A0A7F5RIG9_AGRPL</name>
<dbReference type="OrthoDB" id="2985014at2759"/>
<evidence type="ECO:0000313" key="1">
    <source>
        <dbReference type="Proteomes" id="UP000192223"/>
    </source>
</evidence>
<dbReference type="KEGG" id="apln:112906208"/>
<evidence type="ECO:0000313" key="2">
    <source>
        <dbReference type="RefSeq" id="XP_025835794.1"/>
    </source>
</evidence>
<dbReference type="AlphaFoldDB" id="A0A7F5RIG9"/>
<dbReference type="InParanoid" id="A0A7F5RIG9"/>
<sequence>MAIATKNEPVNENGINQETCTSRCFGWVGARHFTVFMLFLGMANAYIMRTNMSVAIVAMVNTSSSSTEYSNECPSLANSTDEVLIFLF</sequence>
<gene>
    <name evidence="2" type="primary">LOC112906208</name>
</gene>
<organism evidence="1 2">
    <name type="scientific">Agrilus planipennis</name>
    <name type="common">Emerald ash borer</name>
    <name type="synonym">Agrilus marcopoli</name>
    <dbReference type="NCBI Taxonomy" id="224129"/>
    <lineage>
        <taxon>Eukaryota</taxon>
        <taxon>Metazoa</taxon>
        <taxon>Ecdysozoa</taxon>
        <taxon>Arthropoda</taxon>
        <taxon>Hexapoda</taxon>
        <taxon>Insecta</taxon>
        <taxon>Pterygota</taxon>
        <taxon>Neoptera</taxon>
        <taxon>Endopterygota</taxon>
        <taxon>Coleoptera</taxon>
        <taxon>Polyphaga</taxon>
        <taxon>Elateriformia</taxon>
        <taxon>Buprestoidea</taxon>
        <taxon>Buprestidae</taxon>
        <taxon>Agrilinae</taxon>
        <taxon>Agrilus</taxon>
    </lineage>
</organism>